<dbReference type="EMBL" id="LSRX01008899">
    <property type="protein sequence ID" value="OLP40087.1"/>
    <property type="molecule type" value="Genomic_DNA"/>
</dbReference>
<dbReference type="Proteomes" id="UP000186817">
    <property type="component" value="Unassembled WGS sequence"/>
</dbReference>
<name>A0A1Q8ZK18_SYMMI</name>
<comment type="caution">
    <text evidence="2">The sequence shown here is derived from an EMBL/GenBank/DDBJ whole genome shotgun (WGS) entry which is preliminary data.</text>
</comment>
<accession>A0A1Q8ZK18</accession>
<dbReference type="AlphaFoldDB" id="A0A1Q8ZK18"/>
<sequence>MGAAQSTPGAPATGAPGAAEEMCLQAEEMIQELSYLRMGYDLNHLKSWAGIKRREWWAKHKDRVKKEFPDAWEDGAVVDVEDDKDNELDGEVADPLGGKDSGEGPDGPGGGFAAPEAAPAMMVA</sequence>
<feature type="compositionally biased region" description="Acidic residues" evidence="1">
    <location>
        <begin position="80"/>
        <end position="92"/>
    </location>
</feature>
<gene>
    <name evidence="2" type="ORF">AK812_SmicGene48800</name>
</gene>
<organism evidence="2 3">
    <name type="scientific">Symbiodinium microadriaticum</name>
    <name type="common">Dinoflagellate</name>
    <name type="synonym">Zooxanthella microadriatica</name>
    <dbReference type="NCBI Taxonomy" id="2951"/>
    <lineage>
        <taxon>Eukaryota</taxon>
        <taxon>Sar</taxon>
        <taxon>Alveolata</taxon>
        <taxon>Dinophyceae</taxon>
        <taxon>Suessiales</taxon>
        <taxon>Symbiodiniaceae</taxon>
        <taxon>Symbiodinium</taxon>
    </lineage>
</organism>
<evidence type="ECO:0000256" key="1">
    <source>
        <dbReference type="SAM" id="MobiDB-lite"/>
    </source>
</evidence>
<dbReference type="OrthoDB" id="10462604at2759"/>
<evidence type="ECO:0000313" key="2">
    <source>
        <dbReference type="EMBL" id="OLP40087.1"/>
    </source>
</evidence>
<proteinExistence type="predicted"/>
<reference evidence="2 3" key="1">
    <citation type="submission" date="2016-02" db="EMBL/GenBank/DDBJ databases">
        <title>Genome analysis of coral dinoflagellate symbionts highlights evolutionary adaptations to a symbiotic lifestyle.</title>
        <authorList>
            <person name="Aranda M."/>
            <person name="Li Y."/>
            <person name="Liew Y.J."/>
            <person name="Baumgarten S."/>
            <person name="Simakov O."/>
            <person name="Wilson M."/>
            <person name="Piel J."/>
            <person name="Ashoor H."/>
            <person name="Bougouffa S."/>
            <person name="Bajic V.B."/>
            <person name="Ryu T."/>
            <person name="Ravasi T."/>
            <person name="Bayer T."/>
            <person name="Micklem G."/>
            <person name="Kim H."/>
            <person name="Bhak J."/>
            <person name="Lajeunesse T.C."/>
            <person name="Voolstra C.R."/>
        </authorList>
    </citation>
    <scope>NUCLEOTIDE SEQUENCE [LARGE SCALE GENOMIC DNA]</scope>
    <source>
        <strain evidence="2 3">CCMP2467</strain>
    </source>
</reference>
<evidence type="ECO:0000313" key="3">
    <source>
        <dbReference type="Proteomes" id="UP000186817"/>
    </source>
</evidence>
<feature type="region of interest" description="Disordered" evidence="1">
    <location>
        <begin position="80"/>
        <end position="124"/>
    </location>
</feature>
<protein>
    <submittedName>
        <fullName evidence="2">Uncharacterized protein</fullName>
    </submittedName>
</protein>
<keyword evidence="3" id="KW-1185">Reference proteome</keyword>
<feature type="compositionally biased region" description="Low complexity" evidence="1">
    <location>
        <begin position="113"/>
        <end position="124"/>
    </location>
</feature>